<keyword evidence="7" id="KW-0406">Ion transport</keyword>
<dbReference type="Gene3D" id="1.20.1530.20">
    <property type="match status" value="1"/>
</dbReference>
<evidence type="ECO:0000313" key="11">
    <source>
        <dbReference type="EMBL" id="KHL04189.1"/>
    </source>
</evidence>
<feature type="transmembrane region" description="Helical" evidence="9">
    <location>
        <begin position="6"/>
        <end position="24"/>
    </location>
</feature>
<dbReference type="PROSITE" id="PS51202">
    <property type="entry name" value="RCK_C"/>
    <property type="match status" value="1"/>
</dbReference>
<dbReference type="PANTHER" id="PTHR32507">
    <property type="entry name" value="NA(+)/H(+) ANTIPORTER 1"/>
    <property type="match status" value="1"/>
</dbReference>
<evidence type="ECO:0000256" key="9">
    <source>
        <dbReference type="SAM" id="Phobius"/>
    </source>
</evidence>
<dbReference type="GO" id="GO:0008324">
    <property type="term" value="F:monoatomic cation transmembrane transporter activity"/>
    <property type="evidence" value="ECO:0007669"/>
    <property type="project" value="InterPro"/>
</dbReference>
<comment type="caution">
    <text evidence="11">The sequence shown here is derived from an EMBL/GenBank/DDBJ whole genome shotgun (WGS) entry which is preliminary data.</text>
</comment>
<feature type="transmembrane region" description="Helical" evidence="9">
    <location>
        <begin position="337"/>
        <end position="357"/>
    </location>
</feature>
<keyword evidence="6 9" id="KW-1133">Transmembrane helix</keyword>
<dbReference type="EMBL" id="JTDL01000082">
    <property type="protein sequence ID" value="KHL04189.1"/>
    <property type="molecule type" value="Genomic_DNA"/>
</dbReference>
<evidence type="ECO:0000256" key="7">
    <source>
        <dbReference type="ARBA" id="ARBA00023065"/>
    </source>
</evidence>
<comment type="subcellular location">
    <subcellularLocation>
        <location evidence="1">Cell membrane</location>
        <topology evidence="1">Multi-pass membrane protein</topology>
    </subcellularLocation>
</comment>
<dbReference type="Proteomes" id="UP000030982">
    <property type="component" value="Unassembled WGS sequence"/>
</dbReference>
<evidence type="ECO:0000256" key="1">
    <source>
        <dbReference type="ARBA" id="ARBA00004651"/>
    </source>
</evidence>
<evidence type="ECO:0000256" key="2">
    <source>
        <dbReference type="ARBA" id="ARBA00022448"/>
    </source>
</evidence>
<evidence type="ECO:0000259" key="10">
    <source>
        <dbReference type="PROSITE" id="PS51202"/>
    </source>
</evidence>
<organism evidence="11 12">
    <name type="scientific">Sinomonas humi</name>
    <dbReference type="NCBI Taxonomy" id="1338436"/>
    <lineage>
        <taxon>Bacteria</taxon>
        <taxon>Bacillati</taxon>
        <taxon>Actinomycetota</taxon>
        <taxon>Actinomycetes</taxon>
        <taxon>Micrococcales</taxon>
        <taxon>Micrococcaceae</taxon>
        <taxon>Sinomonas</taxon>
    </lineage>
</organism>
<dbReference type="InterPro" id="IPR038770">
    <property type="entry name" value="Na+/solute_symporter_sf"/>
</dbReference>
<dbReference type="Pfam" id="PF02080">
    <property type="entry name" value="TrkA_C"/>
    <property type="match status" value="1"/>
</dbReference>
<feature type="transmembrane region" description="Helical" evidence="9">
    <location>
        <begin position="60"/>
        <end position="80"/>
    </location>
</feature>
<dbReference type="SUPFAM" id="SSF116726">
    <property type="entry name" value="TrkA C-terminal domain-like"/>
    <property type="match status" value="1"/>
</dbReference>
<gene>
    <name evidence="11" type="ORF">LK10_06440</name>
</gene>
<keyword evidence="2" id="KW-0813">Transport</keyword>
<evidence type="ECO:0000256" key="6">
    <source>
        <dbReference type="ARBA" id="ARBA00022989"/>
    </source>
</evidence>
<keyword evidence="4" id="KW-1003">Cell membrane</keyword>
<feature type="transmembrane region" description="Helical" evidence="9">
    <location>
        <begin position="369"/>
        <end position="389"/>
    </location>
</feature>
<keyword evidence="8 9" id="KW-0472">Membrane</keyword>
<accession>A0A0B2AQC5</accession>
<dbReference type="GO" id="GO:1902600">
    <property type="term" value="P:proton transmembrane transport"/>
    <property type="evidence" value="ECO:0007669"/>
    <property type="project" value="InterPro"/>
</dbReference>
<keyword evidence="3" id="KW-0050">Antiport</keyword>
<feature type="domain" description="RCK C-terminal" evidence="10">
    <location>
        <begin position="405"/>
        <end position="486"/>
    </location>
</feature>
<feature type="transmembrane region" description="Helical" evidence="9">
    <location>
        <begin position="233"/>
        <end position="257"/>
    </location>
</feature>
<evidence type="ECO:0000313" key="12">
    <source>
        <dbReference type="Proteomes" id="UP000030982"/>
    </source>
</evidence>
<feature type="transmembrane region" description="Helical" evidence="9">
    <location>
        <begin position="278"/>
        <end position="296"/>
    </location>
</feature>
<proteinExistence type="predicted"/>
<dbReference type="InterPro" id="IPR006037">
    <property type="entry name" value="RCK_C"/>
</dbReference>
<reference evidence="11 12" key="1">
    <citation type="submission" date="2014-09" db="EMBL/GenBank/DDBJ databases">
        <title>Genome sequence of Sinomonas sp. MUSC 117.</title>
        <authorList>
            <person name="Lee L.-H."/>
        </authorList>
    </citation>
    <scope>NUCLEOTIDE SEQUENCE [LARGE SCALE GENOMIC DNA]</scope>
    <source>
        <strain evidence="11 12">MUSC 117</strain>
    </source>
</reference>
<sequence>MEDVVPFGLVVLVVALAALAAVLSNRISARLLIPAPVILLACAAVASDVFPALGQLSTTAVQRVVTIALAVVLFDGGMHIGWSRFRSAAVPILWLGLAGTFVTAGGLALGAHELFGLDWTTALVIGTALSPTDPAVVFSVLGRREVGGRAGVILEGESGANDPVGIALMVSLLAGSSGAGGIDAGATIVNFALQMAVGGVVGIVGGRLLLAFMRRVQLPSEGLYALRTLAGALALYGIATVAHGSGFLAVFIAGIVLGDEAAPYKGDIRRFHASLSSIAEIVVFVVLGLTVSLRTLPDGNAWAIGLGLAVLLTIVIRPVFAGLVLMPVKLKRGERIFVLWSGLKGAVPILLGTFVFSSGMTGTTRIYDIILVVVVFSVLVQGSLVPWVAARCRVPMRMVEPTPWGLGLRFREPPKGLHRYRVAVGSAADGKAIGDLGLGEDVWISFILRRGSPLQVRASTVLAAGDDVLVQIDPAEPASVPARLFTESRRGQL</sequence>
<dbReference type="GO" id="GO:0006813">
    <property type="term" value="P:potassium ion transport"/>
    <property type="evidence" value="ECO:0007669"/>
    <property type="project" value="InterPro"/>
</dbReference>
<evidence type="ECO:0000256" key="5">
    <source>
        <dbReference type="ARBA" id="ARBA00022692"/>
    </source>
</evidence>
<dbReference type="Pfam" id="PF00999">
    <property type="entry name" value="Na_H_Exchanger"/>
    <property type="match status" value="1"/>
</dbReference>
<dbReference type="InterPro" id="IPR036721">
    <property type="entry name" value="RCK_C_sf"/>
</dbReference>
<feature type="transmembrane region" description="Helical" evidence="9">
    <location>
        <begin position="191"/>
        <end position="213"/>
    </location>
</feature>
<keyword evidence="12" id="KW-1185">Reference proteome</keyword>
<dbReference type="Gene3D" id="3.30.70.1450">
    <property type="entry name" value="Regulator of K+ conductance, C-terminal domain"/>
    <property type="match status" value="1"/>
</dbReference>
<protein>
    <submittedName>
        <fullName evidence="11">Sodium:proton exchanger</fullName>
    </submittedName>
</protein>
<feature type="transmembrane region" description="Helical" evidence="9">
    <location>
        <begin position="31"/>
        <end position="54"/>
    </location>
</feature>
<dbReference type="OrthoDB" id="9810759at2"/>
<evidence type="ECO:0000256" key="3">
    <source>
        <dbReference type="ARBA" id="ARBA00022449"/>
    </source>
</evidence>
<feature type="transmembrane region" description="Helical" evidence="9">
    <location>
        <begin position="92"/>
        <end position="111"/>
    </location>
</feature>
<dbReference type="GO" id="GO:0015297">
    <property type="term" value="F:antiporter activity"/>
    <property type="evidence" value="ECO:0007669"/>
    <property type="project" value="UniProtKB-KW"/>
</dbReference>
<keyword evidence="5 9" id="KW-0812">Transmembrane</keyword>
<evidence type="ECO:0000256" key="4">
    <source>
        <dbReference type="ARBA" id="ARBA00022475"/>
    </source>
</evidence>
<dbReference type="InterPro" id="IPR006153">
    <property type="entry name" value="Cation/H_exchanger_TM"/>
</dbReference>
<dbReference type="PANTHER" id="PTHR32507:SF7">
    <property type="entry name" value="K(+)_H(+) ANTIPORTER NHAP2"/>
    <property type="match status" value="1"/>
</dbReference>
<dbReference type="AlphaFoldDB" id="A0A0B2AQC5"/>
<feature type="transmembrane region" description="Helical" evidence="9">
    <location>
        <begin position="302"/>
        <end position="325"/>
    </location>
</feature>
<evidence type="ECO:0000256" key="8">
    <source>
        <dbReference type="ARBA" id="ARBA00023136"/>
    </source>
</evidence>
<name>A0A0B2AQC5_9MICC</name>
<dbReference type="RefSeq" id="WP_043121251.1">
    <property type="nucleotide sequence ID" value="NZ_JTDL01000082.1"/>
</dbReference>
<feature type="transmembrane region" description="Helical" evidence="9">
    <location>
        <begin position="164"/>
        <end position="184"/>
    </location>
</feature>
<dbReference type="GO" id="GO:0005886">
    <property type="term" value="C:plasma membrane"/>
    <property type="evidence" value="ECO:0007669"/>
    <property type="project" value="UniProtKB-SubCell"/>
</dbReference>